<evidence type="ECO:0000313" key="5">
    <source>
        <dbReference type="Proteomes" id="UP001595796"/>
    </source>
</evidence>
<dbReference type="RefSeq" id="WP_114955315.1">
    <property type="nucleotide sequence ID" value="NZ_JBHSJF010000001.1"/>
</dbReference>
<gene>
    <name evidence="4" type="primary">phoU</name>
    <name evidence="4" type="ORF">ACFPFW_00695</name>
</gene>
<dbReference type="Gene3D" id="1.20.58.220">
    <property type="entry name" value="Phosphate transport system protein phou homolog 2, domain 2"/>
    <property type="match status" value="2"/>
</dbReference>
<comment type="caution">
    <text evidence="4">The sequence shown here is derived from an EMBL/GenBank/DDBJ whole genome shotgun (WGS) entry which is preliminary data.</text>
</comment>
<accession>A0ABV9YWI7</accession>
<dbReference type="NCBIfam" id="TIGR02135">
    <property type="entry name" value="phoU_full"/>
    <property type="match status" value="1"/>
</dbReference>
<proteinExistence type="inferred from homology"/>
<feature type="domain" description="PhoU" evidence="3">
    <location>
        <begin position="123"/>
        <end position="208"/>
    </location>
</feature>
<comment type="similarity">
    <text evidence="1 2">Belongs to the PhoU family.</text>
</comment>
<protein>
    <recommendedName>
        <fullName evidence="2">Phosphate-specific transport system accessory protein PhoU</fullName>
    </recommendedName>
</protein>
<name>A0ABV9YWI7_9HYPH</name>
<evidence type="ECO:0000313" key="4">
    <source>
        <dbReference type="EMBL" id="MFC5066529.1"/>
    </source>
</evidence>
<dbReference type="PANTHER" id="PTHR42930:SF3">
    <property type="entry name" value="PHOSPHATE-SPECIFIC TRANSPORT SYSTEM ACCESSORY PROTEIN PHOU"/>
    <property type="match status" value="1"/>
</dbReference>
<keyword evidence="2" id="KW-0813">Transport</keyword>
<evidence type="ECO:0000256" key="1">
    <source>
        <dbReference type="ARBA" id="ARBA00008107"/>
    </source>
</evidence>
<reference evidence="5" key="1">
    <citation type="journal article" date="2019" name="Int. J. Syst. Evol. Microbiol.">
        <title>The Global Catalogue of Microorganisms (GCM) 10K type strain sequencing project: providing services to taxonomists for standard genome sequencing and annotation.</title>
        <authorList>
            <consortium name="The Broad Institute Genomics Platform"/>
            <consortium name="The Broad Institute Genome Sequencing Center for Infectious Disease"/>
            <person name="Wu L."/>
            <person name="Ma J."/>
        </authorList>
    </citation>
    <scope>NUCLEOTIDE SEQUENCE [LARGE SCALE GENOMIC DNA]</scope>
    <source>
        <strain evidence="5">CGMCC 1.16444</strain>
    </source>
</reference>
<comment type="subcellular location">
    <subcellularLocation>
        <location evidence="2">Cytoplasm</location>
    </subcellularLocation>
</comment>
<dbReference type="PIRSF" id="PIRSF003107">
    <property type="entry name" value="PhoU"/>
    <property type="match status" value="1"/>
</dbReference>
<organism evidence="4 5">
    <name type="scientific">Flaviflagellibacter deserti</name>
    <dbReference type="NCBI Taxonomy" id="2267266"/>
    <lineage>
        <taxon>Bacteria</taxon>
        <taxon>Pseudomonadati</taxon>
        <taxon>Pseudomonadota</taxon>
        <taxon>Alphaproteobacteria</taxon>
        <taxon>Hyphomicrobiales</taxon>
        <taxon>Flaviflagellibacter</taxon>
    </lineage>
</organism>
<keyword evidence="2" id="KW-0592">Phosphate transport</keyword>
<comment type="function">
    <text evidence="2">Plays a role in the regulation of phosphate uptake.</text>
</comment>
<comment type="subunit">
    <text evidence="2">Homodimer.</text>
</comment>
<evidence type="ECO:0000259" key="3">
    <source>
        <dbReference type="Pfam" id="PF01895"/>
    </source>
</evidence>
<dbReference type="EMBL" id="JBHSJF010000001">
    <property type="protein sequence ID" value="MFC5066529.1"/>
    <property type="molecule type" value="Genomic_DNA"/>
</dbReference>
<keyword evidence="2" id="KW-0963">Cytoplasm</keyword>
<feature type="domain" description="PhoU" evidence="3">
    <location>
        <begin position="19"/>
        <end position="107"/>
    </location>
</feature>
<evidence type="ECO:0000256" key="2">
    <source>
        <dbReference type="PIRNR" id="PIRNR003107"/>
    </source>
</evidence>
<keyword evidence="5" id="KW-1185">Reference proteome</keyword>
<dbReference type="SUPFAM" id="SSF109755">
    <property type="entry name" value="PhoU-like"/>
    <property type="match status" value="1"/>
</dbReference>
<dbReference type="Pfam" id="PF01895">
    <property type="entry name" value="PhoU"/>
    <property type="match status" value="2"/>
</dbReference>
<dbReference type="InterPro" id="IPR028366">
    <property type="entry name" value="PhoU"/>
</dbReference>
<dbReference type="PANTHER" id="PTHR42930">
    <property type="entry name" value="PHOSPHATE-SPECIFIC TRANSPORT SYSTEM ACCESSORY PROTEIN PHOU"/>
    <property type="match status" value="1"/>
</dbReference>
<sequence length="231" mass="25470">MDHTSRAFDDELLGLTSRIQEMGDLARHLFENAITALRTGDVSLGQRAVHQDLSIDQMQIEIEDLAILIIARRQPVASDLRHVIACMRMASDLERVGDLAKSIAARVTSENNALSQMAISSSLKRLAAAVQKQLSRVLIAFDRLDAEAAEAVRLGDVKIDELYNALFRELLTYMMEDARSIGQCTNLLFCAKNLERIGDHATNLAENIQYALTGRQPLAARPKGDTVTGLP</sequence>
<dbReference type="InterPro" id="IPR038078">
    <property type="entry name" value="PhoU-like_sf"/>
</dbReference>
<dbReference type="InterPro" id="IPR026022">
    <property type="entry name" value="PhoU_dom"/>
</dbReference>
<dbReference type="Proteomes" id="UP001595796">
    <property type="component" value="Unassembled WGS sequence"/>
</dbReference>